<evidence type="ECO:0000313" key="2">
    <source>
        <dbReference type="EMBL" id="CAA9527283.1"/>
    </source>
</evidence>
<evidence type="ECO:0000256" key="1">
    <source>
        <dbReference type="SAM" id="MobiDB-lite"/>
    </source>
</evidence>
<organism evidence="2">
    <name type="scientific">uncultured Solirubrobacteraceae bacterium</name>
    <dbReference type="NCBI Taxonomy" id="1162706"/>
    <lineage>
        <taxon>Bacteria</taxon>
        <taxon>Bacillati</taxon>
        <taxon>Actinomycetota</taxon>
        <taxon>Thermoleophilia</taxon>
        <taxon>Solirubrobacterales</taxon>
        <taxon>Solirubrobacteraceae</taxon>
        <taxon>environmental samples</taxon>
    </lineage>
</organism>
<reference evidence="2" key="1">
    <citation type="submission" date="2020-02" db="EMBL/GenBank/DDBJ databases">
        <authorList>
            <person name="Meier V. D."/>
        </authorList>
    </citation>
    <scope>NUCLEOTIDE SEQUENCE</scope>
    <source>
        <strain evidence="2">AVDCRST_MAG30</strain>
    </source>
</reference>
<feature type="compositionally biased region" description="Low complexity" evidence="1">
    <location>
        <begin position="44"/>
        <end position="59"/>
    </location>
</feature>
<sequence>GRPPGPVQRADRGRLRRLPDRDAGQQAARRPQVAPDLHGDAAHAPRARAPAGDGAARPHPVAVGDRPHRHPVLALLRAPRALRAQPRRDPPPRVEALQPARPRLGRGRDLARDLQGPRRRVRGRLREHAARRARARRRAPASRLDQHRRAAHRRPARGPGARSRVL</sequence>
<dbReference type="EMBL" id="CADCVS010000453">
    <property type="protein sequence ID" value="CAA9527283.1"/>
    <property type="molecule type" value="Genomic_DNA"/>
</dbReference>
<name>A0A6J4TNV5_9ACTN</name>
<feature type="non-terminal residue" evidence="2">
    <location>
        <position position="1"/>
    </location>
</feature>
<proteinExistence type="predicted"/>
<gene>
    <name evidence="2" type="ORF">AVDCRST_MAG30-3484</name>
</gene>
<protein>
    <submittedName>
        <fullName evidence="2">Uncharacterized protein</fullName>
    </submittedName>
</protein>
<feature type="compositionally biased region" description="Basic and acidic residues" evidence="1">
    <location>
        <begin position="9"/>
        <end position="23"/>
    </location>
</feature>
<accession>A0A6J4TNV5</accession>
<feature type="non-terminal residue" evidence="2">
    <location>
        <position position="166"/>
    </location>
</feature>
<feature type="compositionally biased region" description="Basic residues" evidence="1">
    <location>
        <begin position="131"/>
        <end position="140"/>
    </location>
</feature>
<feature type="compositionally biased region" description="Low complexity" evidence="1">
    <location>
        <begin position="72"/>
        <end position="84"/>
    </location>
</feature>
<feature type="compositionally biased region" description="Low complexity" evidence="1">
    <location>
        <begin position="157"/>
        <end position="166"/>
    </location>
</feature>
<feature type="region of interest" description="Disordered" evidence="1">
    <location>
        <begin position="1"/>
        <end position="166"/>
    </location>
</feature>
<feature type="compositionally biased region" description="Basic and acidic residues" evidence="1">
    <location>
        <begin position="106"/>
        <end position="116"/>
    </location>
</feature>
<dbReference type="AlphaFoldDB" id="A0A6J4TNV5"/>